<protein>
    <submittedName>
        <fullName evidence="1">Uncharacterized protein</fullName>
    </submittedName>
</protein>
<dbReference type="EMBL" id="AEQN01000027">
    <property type="protein sequence ID" value="EFV00815.1"/>
    <property type="molecule type" value="Genomic_DNA"/>
</dbReference>
<proteinExistence type="predicted"/>
<evidence type="ECO:0000313" key="2">
    <source>
        <dbReference type="Proteomes" id="UP000004754"/>
    </source>
</evidence>
<dbReference type="HOGENOM" id="CLU_3187853_0_0_9"/>
<reference evidence="1 2" key="1">
    <citation type="submission" date="2010-12" db="EMBL/GenBank/DDBJ databases">
        <authorList>
            <person name="Muzny D."/>
            <person name="Qin X."/>
            <person name="Deng J."/>
            <person name="Jiang H."/>
            <person name="Liu Y."/>
            <person name="Qu J."/>
            <person name="Song X.-Z."/>
            <person name="Zhang L."/>
            <person name="Thornton R."/>
            <person name="Coyle M."/>
            <person name="Francisco L."/>
            <person name="Jackson L."/>
            <person name="Javaid M."/>
            <person name="Korchina V."/>
            <person name="Kovar C."/>
            <person name="Mata R."/>
            <person name="Mathew T."/>
            <person name="Ngo R."/>
            <person name="Nguyen L."/>
            <person name="Nguyen N."/>
            <person name="Okwuonu G."/>
            <person name="Ongeri F."/>
            <person name="Pham C."/>
            <person name="Simmons D."/>
            <person name="Wilczek-Boney K."/>
            <person name="Hale W."/>
            <person name="Jakkamsetti A."/>
            <person name="Pham P."/>
            <person name="Ruth R."/>
            <person name="San Lucas F."/>
            <person name="Warren J."/>
            <person name="Zhang J."/>
            <person name="Zhao Z."/>
            <person name="Zhou C."/>
            <person name="Zhu D."/>
            <person name="Lee S."/>
            <person name="Bess C."/>
            <person name="Blankenburg K."/>
            <person name="Forbes L."/>
            <person name="Fu Q."/>
            <person name="Gubbala S."/>
            <person name="Hirani K."/>
            <person name="Jayaseelan J.C."/>
            <person name="Lara F."/>
            <person name="Munidasa M."/>
            <person name="Palculict T."/>
            <person name="Patil S."/>
            <person name="Pu L.-L."/>
            <person name="Saada N."/>
            <person name="Tang L."/>
            <person name="Weissenberger G."/>
            <person name="Zhu Y."/>
            <person name="Hemphill L."/>
            <person name="Shang Y."/>
            <person name="Youmans B."/>
            <person name="Ayvaz T."/>
            <person name="Ross M."/>
            <person name="Santibanez J."/>
            <person name="Aqrawi P."/>
            <person name="Gross S."/>
            <person name="Joshi V."/>
            <person name="Fowler G."/>
            <person name="Nazareth L."/>
            <person name="Reid J."/>
            <person name="Worley K."/>
            <person name="Petrosino J."/>
            <person name="Highlander S."/>
            <person name="Gibbs R."/>
        </authorList>
    </citation>
    <scope>NUCLEOTIDE SEQUENCE [LARGE SCALE GENOMIC DNA]</scope>
    <source>
        <strain evidence="1 2">ATCC 23263</strain>
    </source>
</reference>
<dbReference type="AlphaFoldDB" id="E6MJD8"/>
<sequence>MIKFLLIALPSEKGIILSQRDFLLGRSIAVFPSGKRNFDRLLCGRF</sequence>
<gene>
    <name evidence="1" type="ORF">HMP0721_2123</name>
</gene>
<dbReference type="Proteomes" id="UP000004754">
    <property type="component" value="Unassembled WGS sequence"/>
</dbReference>
<accession>E6MJD8</accession>
<organism evidence="1 2">
    <name type="scientific">Pseudoramibacter alactolyticus ATCC 23263</name>
    <dbReference type="NCBI Taxonomy" id="887929"/>
    <lineage>
        <taxon>Bacteria</taxon>
        <taxon>Bacillati</taxon>
        <taxon>Bacillota</taxon>
        <taxon>Clostridia</taxon>
        <taxon>Eubacteriales</taxon>
        <taxon>Eubacteriaceae</taxon>
        <taxon>Pseudoramibacter</taxon>
    </lineage>
</organism>
<keyword evidence="2" id="KW-1185">Reference proteome</keyword>
<evidence type="ECO:0000313" key="1">
    <source>
        <dbReference type="EMBL" id="EFV00815.1"/>
    </source>
</evidence>
<name>E6MJD8_9FIRM</name>
<comment type="caution">
    <text evidence="1">The sequence shown here is derived from an EMBL/GenBank/DDBJ whole genome shotgun (WGS) entry which is preliminary data.</text>
</comment>